<feature type="domain" description="Beta-glucuronidase C-terminal" evidence="2">
    <location>
        <begin position="414"/>
        <end position="528"/>
    </location>
</feature>
<dbReference type="SUPFAM" id="SSF51445">
    <property type="entry name" value="(Trans)glycosidases"/>
    <property type="match status" value="1"/>
</dbReference>
<feature type="chain" id="PRO_5015492355" evidence="1">
    <location>
        <begin position="23"/>
        <end position="535"/>
    </location>
</feature>
<reference evidence="3 4" key="1">
    <citation type="journal article" date="2018" name="New Phytol.">
        <title>Comparative genomics and transcriptomics depict ericoid mycorrhizal fungi as versatile saprotrophs and plant mutualists.</title>
        <authorList>
            <person name="Martino E."/>
            <person name="Morin E."/>
            <person name="Grelet G.A."/>
            <person name="Kuo A."/>
            <person name="Kohler A."/>
            <person name="Daghino S."/>
            <person name="Barry K.W."/>
            <person name="Cichocki N."/>
            <person name="Clum A."/>
            <person name="Dockter R.B."/>
            <person name="Hainaut M."/>
            <person name="Kuo R.C."/>
            <person name="LaButti K."/>
            <person name="Lindahl B.D."/>
            <person name="Lindquist E.A."/>
            <person name="Lipzen A."/>
            <person name="Khouja H.R."/>
            <person name="Magnuson J."/>
            <person name="Murat C."/>
            <person name="Ohm R.A."/>
            <person name="Singer S.W."/>
            <person name="Spatafora J.W."/>
            <person name="Wang M."/>
            <person name="Veneault-Fourrey C."/>
            <person name="Henrissat B."/>
            <person name="Grigoriev I.V."/>
            <person name="Martin F.M."/>
            <person name="Perotto S."/>
        </authorList>
    </citation>
    <scope>NUCLEOTIDE SEQUENCE [LARGE SCALE GENOMIC DNA]</scope>
    <source>
        <strain evidence="3 4">ATCC 22711</strain>
    </source>
</reference>
<organism evidence="3 4">
    <name type="scientific">Amorphotheca resinae ATCC 22711</name>
    <dbReference type="NCBI Taxonomy" id="857342"/>
    <lineage>
        <taxon>Eukaryota</taxon>
        <taxon>Fungi</taxon>
        <taxon>Dikarya</taxon>
        <taxon>Ascomycota</taxon>
        <taxon>Pezizomycotina</taxon>
        <taxon>Leotiomycetes</taxon>
        <taxon>Helotiales</taxon>
        <taxon>Amorphothecaceae</taxon>
        <taxon>Amorphotheca</taxon>
    </lineage>
</organism>
<keyword evidence="3" id="KW-0378">Hydrolase</keyword>
<evidence type="ECO:0000313" key="4">
    <source>
        <dbReference type="Proteomes" id="UP000241818"/>
    </source>
</evidence>
<gene>
    <name evidence="3" type="ORF">M430DRAFT_59775</name>
</gene>
<dbReference type="InParanoid" id="A0A2T3AYL2"/>
<dbReference type="InterPro" id="IPR052974">
    <property type="entry name" value="GH79_Enzymes"/>
</dbReference>
<dbReference type="OrthoDB" id="2796951at2759"/>
<feature type="signal peptide" evidence="1">
    <location>
        <begin position="1"/>
        <end position="22"/>
    </location>
</feature>
<dbReference type="Pfam" id="PF16862">
    <property type="entry name" value="Glyco_hydro_79C"/>
    <property type="match status" value="1"/>
</dbReference>
<dbReference type="GO" id="GO:0016787">
    <property type="term" value="F:hydrolase activity"/>
    <property type="evidence" value="ECO:0007669"/>
    <property type="project" value="UniProtKB-KW"/>
</dbReference>
<accession>A0A2T3AYL2</accession>
<evidence type="ECO:0000313" key="3">
    <source>
        <dbReference type="EMBL" id="PSS15131.1"/>
    </source>
</evidence>
<dbReference type="InterPro" id="IPR031728">
    <property type="entry name" value="GlcAase_C"/>
</dbReference>
<protein>
    <submittedName>
        <fullName evidence="3">Glycoside hydrolase family 79 protein</fullName>
    </submittedName>
</protein>
<keyword evidence="1" id="KW-0732">Signal</keyword>
<dbReference type="RefSeq" id="XP_024719730.1">
    <property type="nucleotide sequence ID" value="XM_024868821.1"/>
</dbReference>
<evidence type="ECO:0000259" key="2">
    <source>
        <dbReference type="Pfam" id="PF16862"/>
    </source>
</evidence>
<dbReference type="Proteomes" id="UP000241818">
    <property type="component" value="Unassembled WGS sequence"/>
</dbReference>
<sequence>MAKSLSVLALACSSLFSGLAQAQISPVVVNSTPVNASAPIPEAFVSFSIEFAFFPDYAGNLSHPNRFSDNLLQNIGSLMGTKPHIRVGGNTQDYALYNASLKEAINGTYNLARSADYPTTIYIGPSFFESYRTWPNTKFSHGFNLGLGANNTAGWETLLETVPLACKALSGGKLLVWEYGNEPDLFSTSSQGPVRPPSWNEQTYVSQWLNGTRAIKSQLAKACPEMTSNATYGYMSPSFAGTNNHLKAATAFADNLDADEDIKLISIHNYIGGATQPGVTLQGTLMNHSSTVHSISAHLALRNSLGYTGIPYILGETNSLYNEGAPGLSNAFGAALWGVDFNLWCASQGIKRTHMHQGTDYRYAAWQPVATNKTTIGTKPPYYGNIAVAAMLGNLAQHSVQISNLPLPSEFESAYAAYENGRLERIAVLNMREYNYTVNGTSSIPNPVPRPSQTYTFQLPHECVGVAIKRLYANGSDAVSGITWDGWSYNYELEQGKAVRLQNVTTGETASVKRGSVSVSVEDSSAVILELQRSR</sequence>
<name>A0A2T3AYL2_AMORE</name>
<keyword evidence="4" id="KW-1185">Reference proteome</keyword>
<dbReference type="InterPro" id="IPR017853">
    <property type="entry name" value="GH"/>
</dbReference>
<dbReference type="PANTHER" id="PTHR36183">
    <property type="entry name" value="BETA-GLUCURONIDASE"/>
    <property type="match status" value="1"/>
</dbReference>
<dbReference type="PANTHER" id="PTHR36183:SF2">
    <property type="entry name" value="BETA-GLUCURONIDASE C-TERMINAL DOMAIN-CONTAINING PROTEIN"/>
    <property type="match status" value="1"/>
</dbReference>
<proteinExistence type="predicted"/>
<dbReference type="Gene3D" id="3.20.20.80">
    <property type="entry name" value="Glycosidases"/>
    <property type="match status" value="1"/>
</dbReference>
<evidence type="ECO:0000256" key="1">
    <source>
        <dbReference type="SAM" id="SignalP"/>
    </source>
</evidence>
<dbReference type="AlphaFoldDB" id="A0A2T3AYL2"/>
<dbReference type="EMBL" id="KZ679013">
    <property type="protein sequence ID" value="PSS15131.1"/>
    <property type="molecule type" value="Genomic_DNA"/>
</dbReference>
<dbReference type="GeneID" id="36576902"/>